<name>A0A8B6HBV1_MYTGA</name>
<keyword evidence="1" id="KW-0863">Zinc-finger</keyword>
<reference evidence="3" key="1">
    <citation type="submission" date="2018-11" db="EMBL/GenBank/DDBJ databases">
        <authorList>
            <person name="Alioto T."/>
            <person name="Alioto T."/>
        </authorList>
    </citation>
    <scope>NUCLEOTIDE SEQUENCE</scope>
</reference>
<keyword evidence="1" id="KW-0479">Metal-binding</keyword>
<feature type="domain" description="B box-type" evidence="2">
    <location>
        <begin position="4"/>
        <end position="50"/>
    </location>
</feature>
<evidence type="ECO:0000256" key="1">
    <source>
        <dbReference type="PROSITE-ProRule" id="PRU00024"/>
    </source>
</evidence>
<organism evidence="3 4">
    <name type="scientific">Mytilus galloprovincialis</name>
    <name type="common">Mediterranean mussel</name>
    <dbReference type="NCBI Taxonomy" id="29158"/>
    <lineage>
        <taxon>Eukaryota</taxon>
        <taxon>Metazoa</taxon>
        <taxon>Spiralia</taxon>
        <taxon>Lophotrochozoa</taxon>
        <taxon>Mollusca</taxon>
        <taxon>Bivalvia</taxon>
        <taxon>Autobranchia</taxon>
        <taxon>Pteriomorphia</taxon>
        <taxon>Mytilida</taxon>
        <taxon>Mytiloidea</taxon>
        <taxon>Mytilidae</taxon>
        <taxon>Mytilinae</taxon>
        <taxon>Mytilus</taxon>
    </lineage>
</organism>
<keyword evidence="1" id="KW-0862">Zinc</keyword>
<dbReference type="SUPFAM" id="SSF57845">
    <property type="entry name" value="B-box zinc-binding domain"/>
    <property type="match status" value="1"/>
</dbReference>
<dbReference type="OrthoDB" id="6093251at2759"/>
<protein>
    <recommendedName>
        <fullName evidence="2">B box-type domain-containing protein</fullName>
    </recommendedName>
</protein>
<evidence type="ECO:0000259" key="2">
    <source>
        <dbReference type="PROSITE" id="PS50119"/>
    </source>
</evidence>
<accession>A0A8B6HBV1</accession>
<dbReference type="Gene3D" id="3.30.160.60">
    <property type="entry name" value="Classic Zinc Finger"/>
    <property type="match status" value="1"/>
</dbReference>
<evidence type="ECO:0000313" key="3">
    <source>
        <dbReference type="EMBL" id="VDI76610.1"/>
    </source>
</evidence>
<evidence type="ECO:0000313" key="4">
    <source>
        <dbReference type="Proteomes" id="UP000596742"/>
    </source>
</evidence>
<dbReference type="PANTHER" id="PTHR25462">
    <property type="entry name" value="BONUS, ISOFORM C-RELATED"/>
    <property type="match status" value="1"/>
</dbReference>
<dbReference type="AlphaFoldDB" id="A0A8B6HBV1"/>
<dbReference type="GO" id="GO:0005654">
    <property type="term" value="C:nucleoplasm"/>
    <property type="evidence" value="ECO:0007669"/>
    <property type="project" value="TreeGrafter"/>
</dbReference>
<dbReference type="CDD" id="cd19757">
    <property type="entry name" value="Bbox1"/>
    <property type="match status" value="1"/>
</dbReference>
<sequence length="466" mass="52949">MAQAASKTCQVCVSAPGSHYCIDCEEYYCGNCKLLHHRERLSRNHQFQKASDLIPEGKSKCNEHKEELTLICNTCNAQVCTRCVTGKHNGHTFSQIFDVIVQLQGENETIIRIKTNEANQNMKKIEESLISFDNSVESVIKAIKDESNIIKRLVDKSVAQMIALVTEQSKKEKDKLINMLSEAKSVLVNGHTLDRKRKELDKTRQDGSLVQKISNLKEEMIKLKINSLPKFPKISFNRKSIAEDDIRQLIGTYSISKCAPVLEKKDQYQRHLYRCDECGREEIRQSLKRCPLMTGVPQYSTYTVKSSHKTRRGTKAGRNCFRPIRTIVTSNQSVFNKGGKINSNLIYLTPSSAENCANKFVGSPITTLVTPRICVKAKLNQTSSNLRKIPRTIYSYSFNKLSLISLNVRSVKNRSTSICDFMQSNNAYLLALTETWLGSAIEKSVISEITPDGYHVKLVWYRYHDN</sequence>
<comment type="caution">
    <text evidence="3">The sequence shown here is derived from an EMBL/GenBank/DDBJ whole genome shotgun (WGS) entry which is preliminary data.</text>
</comment>
<dbReference type="SMART" id="SM00336">
    <property type="entry name" value="BBOX"/>
    <property type="match status" value="2"/>
</dbReference>
<dbReference type="EMBL" id="UYJE01009779">
    <property type="protein sequence ID" value="VDI76610.1"/>
    <property type="molecule type" value="Genomic_DNA"/>
</dbReference>
<dbReference type="GO" id="GO:0008270">
    <property type="term" value="F:zinc ion binding"/>
    <property type="evidence" value="ECO:0007669"/>
    <property type="project" value="UniProtKB-KW"/>
</dbReference>
<dbReference type="PROSITE" id="PS50119">
    <property type="entry name" value="ZF_BBOX"/>
    <property type="match status" value="2"/>
</dbReference>
<dbReference type="PANTHER" id="PTHR25462:SF296">
    <property type="entry name" value="MEIOTIC P26, ISOFORM F"/>
    <property type="match status" value="1"/>
</dbReference>
<dbReference type="GO" id="GO:0061630">
    <property type="term" value="F:ubiquitin protein ligase activity"/>
    <property type="evidence" value="ECO:0007669"/>
    <property type="project" value="TreeGrafter"/>
</dbReference>
<keyword evidence="4" id="KW-1185">Reference proteome</keyword>
<dbReference type="Proteomes" id="UP000596742">
    <property type="component" value="Unassembled WGS sequence"/>
</dbReference>
<dbReference type="InterPro" id="IPR047153">
    <property type="entry name" value="TRIM45/56/19-like"/>
</dbReference>
<gene>
    <name evidence="3" type="ORF">MGAL_10B022185</name>
</gene>
<feature type="domain" description="B box-type" evidence="2">
    <location>
        <begin position="56"/>
        <end position="96"/>
    </location>
</feature>
<dbReference type="Pfam" id="PF00643">
    <property type="entry name" value="zf-B_box"/>
    <property type="match status" value="1"/>
</dbReference>
<proteinExistence type="predicted"/>
<dbReference type="InterPro" id="IPR000315">
    <property type="entry name" value="Znf_B-box"/>
</dbReference>